<dbReference type="InterPro" id="IPR017871">
    <property type="entry name" value="ABC_transporter-like_CS"/>
</dbReference>
<dbReference type="SMART" id="SM00382">
    <property type="entry name" value="AAA"/>
    <property type="match status" value="1"/>
</dbReference>
<sequence length="263" mass="28104">MSHHTVHPSALAVRGAGYEVDGAKLIADVDLDVAPGEFVGVIGPNGAGKSTLLRTVHRVLRPTAGTVRIDGDDLWALPPRALARRMAAVLQENVAEFDLTVEEVVAMGRSPHKRLFSADNDDDRRLVMTSLELVGAAHLGPRGYPSLSGGEKQRVLLARALTQEPALLVLDEPTNHLDIAHQMEVLSVVRRLGTSVLAVLHDLNLAALYCDRLYVLAEGRVAASGTPAEVLTPGLLADVYHVRADVEVHPLTGAPNVVLLPPE</sequence>
<dbReference type="RefSeq" id="WP_179645837.1">
    <property type="nucleotide sequence ID" value="NZ_BAAAYY010000014.1"/>
</dbReference>
<dbReference type="Proteomes" id="UP000589036">
    <property type="component" value="Unassembled WGS sequence"/>
</dbReference>
<dbReference type="PROSITE" id="PS50893">
    <property type="entry name" value="ABC_TRANSPORTER_2"/>
    <property type="match status" value="1"/>
</dbReference>
<dbReference type="Pfam" id="PF00005">
    <property type="entry name" value="ABC_tran"/>
    <property type="match status" value="1"/>
</dbReference>
<organism evidence="5 6">
    <name type="scientific">Spinactinospora alkalitolerans</name>
    <dbReference type="NCBI Taxonomy" id="687207"/>
    <lineage>
        <taxon>Bacteria</taxon>
        <taxon>Bacillati</taxon>
        <taxon>Actinomycetota</taxon>
        <taxon>Actinomycetes</taxon>
        <taxon>Streptosporangiales</taxon>
        <taxon>Nocardiopsidaceae</taxon>
        <taxon>Spinactinospora</taxon>
    </lineage>
</organism>
<comment type="caution">
    <text evidence="5">The sequence shown here is derived from an EMBL/GenBank/DDBJ whole genome shotgun (WGS) entry which is preliminary data.</text>
</comment>
<dbReference type="InterPro" id="IPR003593">
    <property type="entry name" value="AAA+_ATPase"/>
</dbReference>
<name>A0A852U2B5_9ACTN</name>
<evidence type="ECO:0000256" key="1">
    <source>
        <dbReference type="ARBA" id="ARBA00022448"/>
    </source>
</evidence>
<dbReference type="PANTHER" id="PTHR42794:SF2">
    <property type="entry name" value="ABC TRANSPORTER ATP-BINDING PROTEIN"/>
    <property type="match status" value="1"/>
</dbReference>
<dbReference type="InterPro" id="IPR027417">
    <property type="entry name" value="P-loop_NTPase"/>
</dbReference>
<evidence type="ECO:0000256" key="2">
    <source>
        <dbReference type="ARBA" id="ARBA00022741"/>
    </source>
</evidence>
<evidence type="ECO:0000256" key="3">
    <source>
        <dbReference type="ARBA" id="ARBA00022840"/>
    </source>
</evidence>
<keyword evidence="6" id="KW-1185">Reference proteome</keyword>
<dbReference type="EMBL" id="JACCCC010000001">
    <property type="protein sequence ID" value="NYE50339.1"/>
    <property type="molecule type" value="Genomic_DNA"/>
</dbReference>
<evidence type="ECO:0000259" key="4">
    <source>
        <dbReference type="PROSITE" id="PS50893"/>
    </source>
</evidence>
<keyword evidence="3 5" id="KW-0067">ATP-binding</keyword>
<dbReference type="GO" id="GO:0016887">
    <property type="term" value="F:ATP hydrolysis activity"/>
    <property type="evidence" value="ECO:0007669"/>
    <property type="project" value="InterPro"/>
</dbReference>
<proteinExistence type="predicted"/>
<evidence type="ECO:0000313" key="6">
    <source>
        <dbReference type="Proteomes" id="UP000589036"/>
    </source>
</evidence>
<dbReference type="NCBIfam" id="NF010068">
    <property type="entry name" value="PRK13548.1"/>
    <property type="match status" value="1"/>
</dbReference>
<reference evidence="5 6" key="1">
    <citation type="submission" date="2020-07" db="EMBL/GenBank/DDBJ databases">
        <title>Sequencing the genomes of 1000 actinobacteria strains.</title>
        <authorList>
            <person name="Klenk H.-P."/>
        </authorList>
    </citation>
    <scope>NUCLEOTIDE SEQUENCE [LARGE SCALE GENOMIC DNA]</scope>
    <source>
        <strain evidence="5 6">CXB654</strain>
    </source>
</reference>
<dbReference type="AlphaFoldDB" id="A0A852U2B5"/>
<dbReference type="FunFam" id="3.40.50.300:FF:000134">
    <property type="entry name" value="Iron-enterobactin ABC transporter ATP-binding protein"/>
    <property type="match status" value="1"/>
</dbReference>
<feature type="domain" description="ABC transporter" evidence="4">
    <location>
        <begin position="6"/>
        <end position="243"/>
    </location>
</feature>
<keyword evidence="1" id="KW-0813">Transport</keyword>
<dbReference type="InterPro" id="IPR003439">
    <property type="entry name" value="ABC_transporter-like_ATP-bd"/>
</dbReference>
<gene>
    <name evidence="5" type="ORF">HDA32_005459</name>
</gene>
<evidence type="ECO:0000313" key="5">
    <source>
        <dbReference type="EMBL" id="NYE50339.1"/>
    </source>
</evidence>
<dbReference type="GO" id="GO:0005524">
    <property type="term" value="F:ATP binding"/>
    <property type="evidence" value="ECO:0007669"/>
    <property type="project" value="UniProtKB-KW"/>
</dbReference>
<accession>A0A852U2B5</accession>
<dbReference type="Gene3D" id="3.40.50.300">
    <property type="entry name" value="P-loop containing nucleotide triphosphate hydrolases"/>
    <property type="match status" value="1"/>
</dbReference>
<dbReference type="PROSITE" id="PS00211">
    <property type="entry name" value="ABC_TRANSPORTER_1"/>
    <property type="match status" value="1"/>
</dbReference>
<dbReference type="SUPFAM" id="SSF52540">
    <property type="entry name" value="P-loop containing nucleoside triphosphate hydrolases"/>
    <property type="match status" value="1"/>
</dbReference>
<keyword evidence="2" id="KW-0547">Nucleotide-binding</keyword>
<dbReference type="CDD" id="cd03214">
    <property type="entry name" value="ABC_Iron-Siderophores_B12_Hemin"/>
    <property type="match status" value="1"/>
</dbReference>
<dbReference type="PANTHER" id="PTHR42794">
    <property type="entry name" value="HEMIN IMPORT ATP-BINDING PROTEIN HMUV"/>
    <property type="match status" value="1"/>
</dbReference>
<protein>
    <submittedName>
        <fullName evidence="5">Iron complex transport system ATP-binding protein</fullName>
    </submittedName>
</protein>